<comment type="caution">
    <text evidence="1">The sequence shown here is derived from an EMBL/GenBank/DDBJ whole genome shotgun (WGS) entry which is preliminary data.</text>
</comment>
<dbReference type="EMBL" id="CSBK01000299">
    <property type="protein sequence ID" value="COX22812.1"/>
    <property type="molecule type" value="Genomic_DNA"/>
</dbReference>
<evidence type="ECO:0000313" key="2">
    <source>
        <dbReference type="Proteomes" id="UP000039021"/>
    </source>
</evidence>
<name>A0A916P766_MYCTX</name>
<protein>
    <submittedName>
        <fullName evidence="1">Uncharacterized protein</fullName>
    </submittedName>
</protein>
<dbReference type="AlphaFoldDB" id="A0A916P766"/>
<gene>
    <name evidence="1" type="ORF">ERS007739_00906</name>
</gene>
<accession>A0A916P766</accession>
<proteinExistence type="predicted"/>
<reference evidence="2" key="1">
    <citation type="submission" date="2015-03" db="EMBL/GenBank/DDBJ databases">
        <authorList>
            <consortium name="Pathogen Informatics"/>
        </authorList>
    </citation>
    <scope>NUCLEOTIDE SEQUENCE [LARGE SCALE GENOMIC DNA]</scope>
    <source>
        <strain evidence="2">N09902308</strain>
    </source>
</reference>
<organism evidence="1 2">
    <name type="scientific">Mycobacterium tuberculosis</name>
    <dbReference type="NCBI Taxonomy" id="1773"/>
    <lineage>
        <taxon>Bacteria</taxon>
        <taxon>Bacillati</taxon>
        <taxon>Actinomycetota</taxon>
        <taxon>Actinomycetes</taxon>
        <taxon>Mycobacteriales</taxon>
        <taxon>Mycobacteriaceae</taxon>
        <taxon>Mycobacterium</taxon>
        <taxon>Mycobacterium tuberculosis complex</taxon>
    </lineage>
</organism>
<evidence type="ECO:0000313" key="1">
    <source>
        <dbReference type="EMBL" id="COX22812.1"/>
    </source>
</evidence>
<dbReference type="Proteomes" id="UP000039021">
    <property type="component" value="Unassembled WGS sequence"/>
</dbReference>
<sequence>MDNDLAKALEKRQEYFRHGRIGLGTLYFPTITG</sequence>